<accession>A0A5J5BXV9</accession>
<proteinExistence type="predicted"/>
<feature type="domain" description="Protein kinase" evidence="5">
    <location>
        <begin position="33"/>
        <end position="217"/>
    </location>
</feature>
<evidence type="ECO:0000259" key="5">
    <source>
        <dbReference type="PROSITE" id="PS50011"/>
    </source>
</evidence>
<name>A0A5J5BXV9_9ASTE</name>
<dbReference type="InterPro" id="IPR008271">
    <property type="entry name" value="Ser/Thr_kinase_AS"/>
</dbReference>
<dbReference type="PROSITE" id="PS50011">
    <property type="entry name" value="PROTEIN_KINASE_DOM"/>
    <property type="match status" value="1"/>
</dbReference>
<keyword evidence="7" id="KW-1185">Reference proteome</keyword>
<dbReference type="PANTHER" id="PTHR27005">
    <property type="entry name" value="WALL-ASSOCIATED RECEPTOR KINASE-LIKE 21"/>
    <property type="match status" value="1"/>
</dbReference>
<evidence type="ECO:0000313" key="6">
    <source>
        <dbReference type="EMBL" id="KAA8546472.1"/>
    </source>
</evidence>
<dbReference type="GO" id="GO:0005524">
    <property type="term" value="F:ATP binding"/>
    <property type="evidence" value="ECO:0007669"/>
    <property type="project" value="UniProtKB-KW"/>
</dbReference>
<keyword evidence="2" id="KW-0067">ATP-binding</keyword>
<comment type="catalytic activity">
    <reaction evidence="3">
        <text>L-seryl-[protein] + ATP = O-phospho-L-seryl-[protein] + ADP + H(+)</text>
        <dbReference type="Rhea" id="RHEA:17989"/>
        <dbReference type="Rhea" id="RHEA-COMP:9863"/>
        <dbReference type="Rhea" id="RHEA-COMP:11604"/>
        <dbReference type="ChEBI" id="CHEBI:15378"/>
        <dbReference type="ChEBI" id="CHEBI:29999"/>
        <dbReference type="ChEBI" id="CHEBI:30616"/>
        <dbReference type="ChEBI" id="CHEBI:83421"/>
        <dbReference type="ChEBI" id="CHEBI:456216"/>
    </reaction>
</comment>
<dbReference type="Pfam" id="PF07714">
    <property type="entry name" value="PK_Tyr_Ser-Thr"/>
    <property type="match status" value="1"/>
</dbReference>
<dbReference type="GO" id="GO:0005886">
    <property type="term" value="C:plasma membrane"/>
    <property type="evidence" value="ECO:0007669"/>
    <property type="project" value="TreeGrafter"/>
</dbReference>
<organism evidence="6 7">
    <name type="scientific">Nyssa sinensis</name>
    <dbReference type="NCBI Taxonomy" id="561372"/>
    <lineage>
        <taxon>Eukaryota</taxon>
        <taxon>Viridiplantae</taxon>
        <taxon>Streptophyta</taxon>
        <taxon>Embryophyta</taxon>
        <taxon>Tracheophyta</taxon>
        <taxon>Spermatophyta</taxon>
        <taxon>Magnoliopsida</taxon>
        <taxon>eudicotyledons</taxon>
        <taxon>Gunneridae</taxon>
        <taxon>Pentapetalae</taxon>
        <taxon>asterids</taxon>
        <taxon>Cornales</taxon>
        <taxon>Nyssaceae</taxon>
        <taxon>Nyssa</taxon>
    </lineage>
</organism>
<dbReference type="OrthoDB" id="4062651at2759"/>
<evidence type="ECO:0000256" key="2">
    <source>
        <dbReference type="ARBA" id="ARBA00022840"/>
    </source>
</evidence>
<dbReference type="InterPro" id="IPR000719">
    <property type="entry name" value="Prot_kinase_dom"/>
</dbReference>
<evidence type="ECO:0000313" key="7">
    <source>
        <dbReference type="Proteomes" id="UP000325577"/>
    </source>
</evidence>
<dbReference type="PROSITE" id="PS00108">
    <property type="entry name" value="PROTEIN_KINASE_ST"/>
    <property type="match status" value="1"/>
</dbReference>
<dbReference type="PANTHER" id="PTHR27005:SF511">
    <property type="entry name" value="WALL-ASSOCIATED RECEPTOR KINASE 1-RELATED"/>
    <property type="match status" value="1"/>
</dbReference>
<reference evidence="6 7" key="1">
    <citation type="submission" date="2019-09" db="EMBL/GenBank/DDBJ databases">
        <title>A chromosome-level genome assembly of the Chinese tupelo Nyssa sinensis.</title>
        <authorList>
            <person name="Yang X."/>
            <person name="Kang M."/>
            <person name="Yang Y."/>
            <person name="Xiong H."/>
            <person name="Wang M."/>
            <person name="Zhang Z."/>
            <person name="Wang Z."/>
            <person name="Wu H."/>
            <person name="Ma T."/>
            <person name="Liu J."/>
            <person name="Xi Z."/>
        </authorList>
    </citation>
    <scope>NUCLEOTIDE SEQUENCE [LARGE SCALE GENOMIC DNA]</scope>
    <source>
        <strain evidence="6">J267</strain>
        <tissue evidence="6">Leaf</tissue>
    </source>
</reference>
<gene>
    <name evidence="6" type="ORF">F0562_002789</name>
</gene>
<protein>
    <recommendedName>
        <fullName evidence="5">Protein kinase domain-containing protein</fullName>
    </recommendedName>
</protein>
<dbReference type="InterPro" id="IPR045274">
    <property type="entry name" value="WAK-like"/>
</dbReference>
<dbReference type="GO" id="GO:0004674">
    <property type="term" value="F:protein serine/threonine kinase activity"/>
    <property type="evidence" value="ECO:0007669"/>
    <property type="project" value="TreeGrafter"/>
</dbReference>
<dbReference type="SMART" id="SM00220">
    <property type="entry name" value="S_TKc"/>
    <property type="match status" value="1"/>
</dbReference>
<dbReference type="InterPro" id="IPR011009">
    <property type="entry name" value="Kinase-like_dom_sf"/>
</dbReference>
<dbReference type="AlphaFoldDB" id="A0A5J5BXV9"/>
<dbReference type="GO" id="GO:0007166">
    <property type="term" value="P:cell surface receptor signaling pathway"/>
    <property type="evidence" value="ECO:0007669"/>
    <property type="project" value="InterPro"/>
</dbReference>
<dbReference type="Gene3D" id="1.10.510.10">
    <property type="entry name" value="Transferase(Phosphotransferase) domain 1"/>
    <property type="match status" value="1"/>
</dbReference>
<keyword evidence="1" id="KW-0547">Nucleotide-binding</keyword>
<dbReference type="InterPro" id="IPR001245">
    <property type="entry name" value="Ser-Thr/Tyr_kinase_cat_dom"/>
</dbReference>
<evidence type="ECO:0000256" key="3">
    <source>
        <dbReference type="ARBA" id="ARBA00047558"/>
    </source>
</evidence>
<dbReference type="SUPFAM" id="SSF56112">
    <property type="entry name" value="Protein kinase-like (PK-like)"/>
    <property type="match status" value="1"/>
</dbReference>
<dbReference type="Gene3D" id="3.30.200.20">
    <property type="entry name" value="Phosphorylase Kinase, domain 1"/>
    <property type="match status" value="1"/>
</dbReference>
<dbReference type="EMBL" id="CM018032">
    <property type="protein sequence ID" value="KAA8546472.1"/>
    <property type="molecule type" value="Genomic_DNA"/>
</dbReference>
<evidence type="ECO:0000256" key="1">
    <source>
        <dbReference type="ARBA" id="ARBA00022741"/>
    </source>
</evidence>
<dbReference type="Pfam" id="PF00069">
    <property type="entry name" value="Pkinase"/>
    <property type="match status" value="1"/>
</dbReference>
<evidence type="ECO:0000256" key="4">
    <source>
        <dbReference type="ARBA" id="ARBA00047951"/>
    </source>
</evidence>
<dbReference type="Proteomes" id="UP000325577">
    <property type="component" value="Linkage Group LG1"/>
</dbReference>
<comment type="catalytic activity">
    <reaction evidence="4">
        <text>L-threonyl-[protein] + ATP = O-phospho-L-threonyl-[protein] + ADP + H(+)</text>
        <dbReference type="Rhea" id="RHEA:46608"/>
        <dbReference type="Rhea" id="RHEA-COMP:11060"/>
        <dbReference type="Rhea" id="RHEA-COMP:11605"/>
        <dbReference type="ChEBI" id="CHEBI:15378"/>
        <dbReference type="ChEBI" id="CHEBI:30013"/>
        <dbReference type="ChEBI" id="CHEBI:30616"/>
        <dbReference type="ChEBI" id="CHEBI:61977"/>
        <dbReference type="ChEBI" id="CHEBI:456216"/>
    </reaction>
</comment>
<sequence>MLQQLLSNSKSEGSVQRAKIFTEEELKKATNNFNERNVVGEGGYDTVYKGTLPNDMIVAIKKSKEVDCGQIEQFVNEVIILSQIKHPNVVKLLGYGRVLSMPWEMRLRIATETAGALAHMHSAPMHIIHRDVKSANILLDDEYTAKVSDFGVSRLIPLDQTQLPTLVQGTFGYIDLEYFHSVLLTKKSYVYSFGVVLLELLTGQKVVSPNGPKRTET</sequence>